<dbReference type="PANTHER" id="PTHR47417">
    <property type="entry name" value="SMR DOMAIN-CONTAINING PROTEIN YPL199C"/>
    <property type="match status" value="1"/>
</dbReference>
<dbReference type="EMBL" id="JAANIT010002004">
    <property type="protein sequence ID" value="KAG1537892.1"/>
    <property type="molecule type" value="Genomic_DNA"/>
</dbReference>
<protein>
    <recommendedName>
        <fullName evidence="2">Smr domain-containing protein</fullName>
    </recommendedName>
</protein>
<dbReference type="Pfam" id="PF08590">
    <property type="entry name" value="DUF1771"/>
    <property type="match status" value="1"/>
</dbReference>
<evidence type="ECO:0000313" key="3">
    <source>
        <dbReference type="EMBL" id="KAG1537892.1"/>
    </source>
</evidence>
<evidence type="ECO:0000313" key="4">
    <source>
        <dbReference type="Proteomes" id="UP000717996"/>
    </source>
</evidence>
<dbReference type="Pfam" id="PF01713">
    <property type="entry name" value="Smr"/>
    <property type="match status" value="1"/>
</dbReference>
<dbReference type="OMA" id="HERNMER"/>
<dbReference type="AlphaFoldDB" id="A0A9P6Y2G1"/>
<organism evidence="3 4">
    <name type="scientific">Rhizopus oryzae</name>
    <name type="common">Mucormycosis agent</name>
    <name type="synonym">Rhizopus arrhizus var. delemar</name>
    <dbReference type="NCBI Taxonomy" id="64495"/>
    <lineage>
        <taxon>Eukaryota</taxon>
        <taxon>Fungi</taxon>
        <taxon>Fungi incertae sedis</taxon>
        <taxon>Mucoromycota</taxon>
        <taxon>Mucoromycotina</taxon>
        <taxon>Mucoromycetes</taxon>
        <taxon>Mucorales</taxon>
        <taxon>Mucorineae</taxon>
        <taxon>Rhizopodaceae</taxon>
        <taxon>Rhizopus</taxon>
    </lineage>
</organism>
<dbReference type="InterPro" id="IPR036063">
    <property type="entry name" value="Smr_dom_sf"/>
</dbReference>
<dbReference type="SMART" id="SM01162">
    <property type="entry name" value="DUF1771"/>
    <property type="match status" value="1"/>
</dbReference>
<dbReference type="Proteomes" id="UP000717996">
    <property type="component" value="Unassembled WGS sequence"/>
</dbReference>
<proteinExistence type="predicted"/>
<dbReference type="SUPFAM" id="SSF160443">
    <property type="entry name" value="SMR domain-like"/>
    <property type="match status" value="1"/>
</dbReference>
<evidence type="ECO:0000259" key="2">
    <source>
        <dbReference type="PROSITE" id="PS50828"/>
    </source>
</evidence>
<dbReference type="SMART" id="SM00463">
    <property type="entry name" value="SMR"/>
    <property type="match status" value="1"/>
</dbReference>
<dbReference type="InterPro" id="IPR002625">
    <property type="entry name" value="Smr_dom"/>
</dbReference>
<sequence length="223" mass="25407">MGSSLSIPNTEFSSSSPVSRPFTSESFGARAVRDRPRHYKNTTTWYDTDTEDDEYYSSLRDKASEQAKARNELYAQSQIAYQRKEGKKAKELSLKGHDHDDRMKEYNRTAAEYMYAKKNQGRPINEIDLHGLFVAEARQKVEEAIQRCQNSKQTHLIIIVGRGLHSPGQISKLKPAIIQLVNKYNISCQPDIPNPGCLYIEFGKGKGDLSWLDRMAYSGCFIM</sequence>
<accession>A0A9P6Y2G1</accession>
<dbReference type="PROSITE" id="PS50828">
    <property type="entry name" value="SMR"/>
    <property type="match status" value="1"/>
</dbReference>
<evidence type="ECO:0000256" key="1">
    <source>
        <dbReference type="SAM" id="MobiDB-lite"/>
    </source>
</evidence>
<reference evidence="3" key="1">
    <citation type="journal article" date="2020" name="Microb. Genom.">
        <title>Genetic diversity of clinical and environmental Mucorales isolates obtained from an investigation of mucormycosis cases among solid organ transplant recipients.</title>
        <authorList>
            <person name="Nguyen M.H."/>
            <person name="Kaul D."/>
            <person name="Muto C."/>
            <person name="Cheng S.J."/>
            <person name="Richter R.A."/>
            <person name="Bruno V.M."/>
            <person name="Liu G."/>
            <person name="Beyhan S."/>
            <person name="Sundermann A.J."/>
            <person name="Mounaud S."/>
            <person name="Pasculle A.W."/>
            <person name="Nierman W.C."/>
            <person name="Driscoll E."/>
            <person name="Cumbie R."/>
            <person name="Clancy C.J."/>
            <person name="Dupont C.L."/>
        </authorList>
    </citation>
    <scope>NUCLEOTIDE SEQUENCE</scope>
    <source>
        <strain evidence="3">GL16</strain>
    </source>
</reference>
<feature type="region of interest" description="Disordered" evidence="1">
    <location>
        <begin position="1"/>
        <end position="50"/>
    </location>
</feature>
<dbReference type="InterPro" id="IPR013899">
    <property type="entry name" value="DUF1771"/>
</dbReference>
<comment type="caution">
    <text evidence="3">The sequence shown here is derived from an EMBL/GenBank/DDBJ whole genome shotgun (WGS) entry which is preliminary data.</text>
</comment>
<dbReference type="OrthoDB" id="3231855at2759"/>
<feature type="domain" description="Smr" evidence="2">
    <location>
        <begin position="127"/>
        <end position="203"/>
    </location>
</feature>
<dbReference type="Gene3D" id="3.30.1370.110">
    <property type="match status" value="1"/>
</dbReference>
<dbReference type="InterPro" id="IPR053020">
    <property type="entry name" value="Smr_domain_protein"/>
</dbReference>
<gene>
    <name evidence="3" type="ORF">G6F51_010099</name>
</gene>
<dbReference type="PANTHER" id="PTHR47417:SF1">
    <property type="entry name" value="SMR DOMAIN-CONTAINING PROTEIN YPL199C"/>
    <property type="match status" value="1"/>
</dbReference>
<feature type="compositionally biased region" description="Low complexity" evidence="1">
    <location>
        <begin position="10"/>
        <end position="26"/>
    </location>
</feature>
<name>A0A9P6Y2G1_RHIOR</name>